<dbReference type="CDD" id="cd02440">
    <property type="entry name" value="AdoMet_MTases"/>
    <property type="match status" value="1"/>
</dbReference>
<dbReference type="HAMAP" id="MF_01862">
    <property type="entry name" value="16SrRNA_methyltr_C"/>
    <property type="match status" value="1"/>
</dbReference>
<evidence type="ECO:0000256" key="1">
    <source>
        <dbReference type="ARBA" id="ARBA00022490"/>
    </source>
</evidence>
<proteinExistence type="inferred from homology"/>
<protein>
    <recommendedName>
        <fullName evidence="6">Ribosomal RNA small subunit methyltransferase C</fullName>
        <ecNumber evidence="6">2.1.1.172</ecNumber>
    </recommendedName>
    <alternativeName>
        <fullName evidence="6">16S rRNA m2G1207 methyltransferase</fullName>
    </alternativeName>
    <alternativeName>
        <fullName evidence="6">rRNA (guanine-N(2)-)-methyltransferase RsmC</fullName>
    </alternativeName>
</protein>
<evidence type="ECO:0000256" key="4">
    <source>
        <dbReference type="ARBA" id="ARBA00022679"/>
    </source>
</evidence>
<dbReference type="InterPro" id="IPR007848">
    <property type="entry name" value="Small_mtfrase_dom"/>
</dbReference>
<evidence type="ECO:0000313" key="10">
    <source>
        <dbReference type="Proteomes" id="UP001500359"/>
    </source>
</evidence>
<dbReference type="Pfam" id="PF08468">
    <property type="entry name" value="MTS_N"/>
    <property type="match status" value="1"/>
</dbReference>
<organism evidence="9 10">
    <name type="scientific">Aliiglaciecola litoralis</name>
    <dbReference type="NCBI Taxonomy" id="582857"/>
    <lineage>
        <taxon>Bacteria</taxon>
        <taxon>Pseudomonadati</taxon>
        <taxon>Pseudomonadota</taxon>
        <taxon>Gammaproteobacteria</taxon>
        <taxon>Alteromonadales</taxon>
        <taxon>Alteromonadaceae</taxon>
        <taxon>Aliiglaciecola</taxon>
    </lineage>
</organism>
<evidence type="ECO:0000256" key="5">
    <source>
        <dbReference type="ARBA" id="ARBA00022691"/>
    </source>
</evidence>
<evidence type="ECO:0000259" key="7">
    <source>
        <dbReference type="Pfam" id="PF05175"/>
    </source>
</evidence>
<feature type="domain" description="Methyltransferase small N-terminal" evidence="8">
    <location>
        <begin position="6"/>
        <end position="158"/>
    </location>
</feature>
<dbReference type="Gene3D" id="3.40.50.150">
    <property type="entry name" value="Vaccinia Virus protein VP39"/>
    <property type="match status" value="2"/>
</dbReference>
<keyword evidence="4 6" id="KW-0808">Transferase</keyword>
<dbReference type="Pfam" id="PF05175">
    <property type="entry name" value="MTS"/>
    <property type="match status" value="1"/>
</dbReference>
<accession>A0ABP3WY09</accession>
<evidence type="ECO:0000256" key="6">
    <source>
        <dbReference type="HAMAP-Rule" id="MF_01862"/>
    </source>
</evidence>
<dbReference type="InterPro" id="IPR023543">
    <property type="entry name" value="rRNA_ssu_MeTfrase_C"/>
</dbReference>
<dbReference type="InterPro" id="IPR046977">
    <property type="entry name" value="RsmC/RlmG"/>
</dbReference>
<comment type="function">
    <text evidence="6">Specifically methylates the guanine in position 1207 of 16S rRNA in the 30S particle.</text>
</comment>
<comment type="subcellular location">
    <subcellularLocation>
        <location evidence="6">Cytoplasm</location>
    </subcellularLocation>
</comment>
<name>A0ABP3WY09_9ALTE</name>
<feature type="domain" description="Methyltransferase small" evidence="7">
    <location>
        <begin position="171"/>
        <end position="335"/>
    </location>
</feature>
<gene>
    <name evidence="6 9" type="primary">rsmC</name>
    <name evidence="9" type="ORF">GCM10009114_19100</name>
</gene>
<dbReference type="Proteomes" id="UP001500359">
    <property type="component" value="Unassembled WGS sequence"/>
</dbReference>
<sequence length="336" mass="36882">MLSAPSQVLLRNTEHFEQGKWLVVNPTEAEIFNQLGDAQFHGFHQYFDVYQACAGSFDPKQHTFGAHCEDQHAFDGAIIYMPKAKDQALMLIANMAAAVKPGGSIFLVGENKSGIKNAEKLCQNVSAQTNKIDSARHCALYCAHIEHDHSFELTDWLSYKDIQLGETSCSIAFLPGVFNAGQLDPGTKLLIENIKPDISGKVLDFACGAGVIACFVGKQFADVQLTLSDVSALAITCAKLSLEKNDLKGDVIASDGLAQIQGSFDHIMTNPPFHTGIKTDYSITQTFIQQVGEHMHRNSTLLVVANRFLPYSDLLKTAFGKVKTIAYTPKFNLYRC</sequence>
<comment type="catalytic activity">
    <reaction evidence="6">
        <text>guanosine(1207) in 16S rRNA + S-adenosyl-L-methionine = N(2)-methylguanosine(1207) in 16S rRNA + S-adenosyl-L-homocysteine + H(+)</text>
        <dbReference type="Rhea" id="RHEA:42736"/>
        <dbReference type="Rhea" id="RHEA-COMP:10213"/>
        <dbReference type="Rhea" id="RHEA-COMP:10214"/>
        <dbReference type="ChEBI" id="CHEBI:15378"/>
        <dbReference type="ChEBI" id="CHEBI:57856"/>
        <dbReference type="ChEBI" id="CHEBI:59789"/>
        <dbReference type="ChEBI" id="CHEBI:74269"/>
        <dbReference type="ChEBI" id="CHEBI:74481"/>
        <dbReference type="EC" id="2.1.1.172"/>
    </reaction>
</comment>
<keyword evidence="5 6" id="KW-0949">S-adenosyl-L-methionine</keyword>
<keyword evidence="3 6" id="KW-0489">Methyltransferase</keyword>
<comment type="caution">
    <text evidence="9">The sequence shown here is derived from an EMBL/GenBank/DDBJ whole genome shotgun (WGS) entry which is preliminary data.</text>
</comment>
<dbReference type="EMBL" id="BAAAFD010000004">
    <property type="protein sequence ID" value="GAA0856582.1"/>
    <property type="molecule type" value="Genomic_DNA"/>
</dbReference>
<evidence type="ECO:0000256" key="3">
    <source>
        <dbReference type="ARBA" id="ARBA00022603"/>
    </source>
</evidence>
<evidence type="ECO:0000313" key="9">
    <source>
        <dbReference type="EMBL" id="GAA0856582.1"/>
    </source>
</evidence>
<evidence type="ECO:0000259" key="8">
    <source>
        <dbReference type="Pfam" id="PF08468"/>
    </source>
</evidence>
<dbReference type="InterPro" id="IPR029063">
    <property type="entry name" value="SAM-dependent_MTases_sf"/>
</dbReference>
<dbReference type="SUPFAM" id="SSF53335">
    <property type="entry name" value="S-adenosyl-L-methionine-dependent methyltransferases"/>
    <property type="match status" value="1"/>
</dbReference>
<keyword evidence="1 6" id="KW-0963">Cytoplasm</keyword>
<dbReference type="EC" id="2.1.1.172" evidence="6"/>
<dbReference type="PANTHER" id="PTHR47816:SF4">
    <property type="entry name" value="RIBOSOMAL RNA SMALL SUBUNIT METHYLTRANSFERASE C"/>
    <property type="match status" value="1"/>
</dbReference>
<reference evidence="10" key="1">
    <citation type="journal article" date="2019" name="Int. J. Syst. Evol. Microbiol.">
        <title>The Global Catalogue of Microorganisms (GCM) 10K type strain sequencing project: providing services to taxonomists for standard genome sequencing and annotation.</title>
        <authorList>
            <consortium name="The Broad Institute Genomics Platform"/>
            <consortium name="The Broad Institute Genome Sequencing Center for Infectious Disease"/>
            <person name="Wu L."/>
            <person name="Ma J."/>
        </authorList>
    </citation>
    <scope>NUCLEOTIDE SEQUENCE [LARGE SCALE GENOMIC DNA]</scope>
    <source>
        <strain evidence="10">JCM 15896</strain>
    </source>
</reference>
<comment type="subunit">
    <text evidence="6">Monomer.</text>
</comment>
<dbReference type="InterPro" id="IPR013675">
    <property type="entry name" value="Mtase_sm_N"/>
</dbReference>
<evidence type="ECO:0000256" key="2">
    <source>
        <dbReference type="ARBA" id="ARBA00022552"/>
    </source>
</evidence>
<keyword evidence="2 6" id="KW-0698">rRNA processing</keyword>
<keyword evidence="10" id="KW-1185">Reference proteome</keyword>
<dbReference type="RefSeq" id="WP_343859188.1">
    <property type="nucleotide sequence ID" value="NZ_BAAAFD010000004.1"/>
</dbReference>
<dbReference type="PANTHER" id="PTHR47816">
    <property type="entry name" value="RIBOSOMAL RNA SMALL SUBUNIT METHYLTRANSFERASE C"/>
    <property type="match status" value="1"/>
</dbReference>
<comment type="similarity">
    <text evidence="6">Belongs to the methyltransferase superfamily. RsmC family.</text>
</comment>